<dbReference type="PANTHER" id="PTHR12703">
    <property type="entry name" value="TRANSMEMBRANE PROTEIN 33"/>
    <property type="match status" value="1"/>
</dbReference>
<dbReference type="GO" id="GO:0016020">
    <property type="term" value="C:membrane"/>
    <property type="evidence" value="ECO:0007669"/>
    <property type="project" value="UniProtKB-SubCell"/>
</dbReference>
<protein>
    <recommendedName>
        <fullName evidence="9">Nucleoporin POM33</fullName>
    </recommendedName>
</protein>
<evidence type="ECO:0000256" key="2">
    <source>
        <dbReference type="ARBA" id="ARBA00007322"/>
    </source>
</evidence>
<sequence length="283" mass="32472">MSSVQNQANKSAEIKQKLLSPQVSQVLKHVWRAAHAAVLAFAVIFTLSFIIFKGGSLVGQIAYRGLFLSATTVYTLSLFQRFQGQIPSFYVLLRMDSFQYGSLAFFWLFTRWHLIKIIPFVFFSGMHMAEYVADELKPGTKISDDIHKLVSEHGATLYRYTAWCNITIFVRLFIDCLLLRHGSTVSLFVFALFFRIRVAYSPVTQQVIKDLLGHIDTLANNPKVPAKVQSYWAQIKNALENYEPTSLDPKAAREHIARLKALREKEALEEKLAEEKFEKEHYK</sequence>
<dbReference type="RefSeq" id="XP_031855026.1">
    <property type="nucleotide sequence ID" value="XM_031999135.1"/>
</dbReference>
<dbReference type="GO" id="GO:0005783">
    <property type="term" value="C:endoplasmic reticulum"/>
    <property type="evidence" value="ECO:0007669"/>
    <property type="project" value="TreeGrafter"/>
</dbReference>
<feature type="transmembrane region" description="Helical" evidence="6">
    <location>
        <begin position="100"/>
        <end position="122"/>
    </location>
</feature>
<dbReference type="GO" id="GO:0071786">
    <property type="term" value="P:endoplasmic reticulum tubular network organization"/>
    <property type="evidence" value="ECO:0007669"/>
    <property type="project" value="TreeGrafter"/>
</dbReference>
<keyword evidence="3 6" id="KW-0812">Transmembrane</keyword>
<dbReference type="Pfam" id="PF03661">
    <property type="entry name" value="TMEM33_Pom33"/>
    <property type="match status" value="1"/>
</dbReference>
<dbReference type="Proteomes" id="UP000398389">
    <property type="component" value="Unassembled WGS sequence"/>
</dbReference>
<gene>
    <name evidence="7" type="ORF">SAPINGB_P004420</name>
</gene>
<organism evidence="7 8">
    <name type="scientific">Magnusiomyces paraingens</name>
    <dbReference type="NCBI Taxonomy" id="2606893"/>
    <lineage>
        <taxon>Eukaryota</taxon>
        <taxon>Fungi</taxon>
        <taxon>Dikarya</taxon>
        <taxon>Ascomycota</taxon>
        <taxon>Saccharomycotina</taxon>
        <taxon>Dipodascomycetes</taxon>
        <taxon>Dipodascales</taxon>
        <taxon>Dipodascaceae</taxon>
        <taxon>Magnusiomyces</taxon>
    </lineage>
</organism>
<accession>A0A5E8BUE1</accession>
<evidence type="ECO:0000256" key="6">
    <source>
        <dbReference type="SAM" id="Phobius"/>
    </source>
</evidence>
<evidence type="ECO:0000256" key="1">
    <source>
        <dbReference type="ARBA" id="ARBA00004141"/>
    </source>
</evidence>
<evidence type="ECO:0000313" key="7">
    <source>
        <dbReference type="EMBL" id="VVT55086.1"/>
    </source>
</evidence>
<comment type="similarity">
    <text evidence="2">Belongs to the PER33/POM33 family.</text>
</comment>
<comment type="subcellular location">
    <subcellularLocation>
        <location evidence="1">Membrane</location>
        <topology evidence="1">Multi-pass membrane protein</topology>
    </subcellularLocation>
</comment>
<evidence type="ECO:0000256" key="3">
    <source>
        <dbReference type="ARBA" id="ARBA00022692"/>
    </source>
</evidence>
<dbReference type="OrthoDB" id="5581259at2759"/>
<dbReference type="PANTHER" id="PTHR12703:SF4">
    <property type="entry name" value="TRANSMEMBRANE PROTEIN 33"/>
    <property type="match status" value="1"/>
</dbReference>
<reference evidence="7 8" key="1">
    <citation type="submission" date="2019-09" db="EMBL/GenBank/DDBJ databases">
        <authorList>
            <person name="Brejova B."/>
        </authorList>
    </citation>
    <scope>NUCLEOTIDE SEQUENCE [LARGE SCALE GENOMIC DNA]</scope>
</reference>
<dbReference type="GO" id="GO:0061024">
    <property type="term" value="P:membrane organization"/>
    <property type="evidence" value="ECO:0007669"/>
    <property type="project" value="TreeGrafter"/>
</dbReference>
<feature type="transmembrane region" description="Helical" evidence="6">
    <location>
        <begin position="33"/>
        <end position="55"/>
    </location>
</feature>
<dbReference type="InterPro" id="IPR051645">
    <property type="entry name" value="PER33/POM33_regulator"/>
</dbReference>
<proteinExistence type="inferred from homology"/>
<feature type="transmembrane region" description="Helical" evidence="6">
    <location>
        <begin position="168"/>
        <end position="194"/>
    </location>
</feature>
<evidence type="ECO:0008006" key="9">
    <source>
        <dbReference type="Google" id="ProtNLM"/>
    </source>
</evidence>
<name>A0A5E8BUE1_9ASCO</name>
<dbReference type="InterPro" id="IPR005344">
    <property type="entry name" value="TMEM33/Pom33"/>
</dbReference>
<evidence type="ECO:0000256" key="4">
    <source>
        <dbReference type="ARBA" id="ARBA00022989"/>
    </source>
</evidence>
<feature type="transmembrane region" description="Helical" evidence="6">
    <location>
        <begin position="61"/>
        <end position="79"/>
    </location>
</feature>
<dbReference type="GeneID" id="43583235"/>
<dbReference type="AlphaFoldDB" id="A0A5E8BUE1"/>
<evidence type="ECO:0000256" key="5">
    <source>
        <dbReference type="ARBA" id="ARBA00023136"/>
    </source>
</evidence>
<keyword evidence="8" id="KW-1185">Reference proteome</keyword>
<evidence type="ECO:0000313" key="8">
    <source>
        <dbReference type="Proteomes" id="UP000398389"/>
    </source>
</evidence>
<keyword evidence="4 6" id="KW-1133">Transmembrane helix</keyword>
<dbReference type="EMBL" id="CABVLU010000003">
    <property type="protein sequence ID" value="VVT55086.1"/>
    <property type="molecule type" value="Genomic_DNA"/>
</dbReference>
<keyword evidence="5 6" id="KW-0472">Membrane</keyword>